<dbReference type="EMBL" id="CAKOGP040000125">
    <property type="protein sequence ID" value="CAJ1931137.1"/>
    <property type="molecule type" value="Genomic_DNA"/>
</dbReference>
<dbReference type="GO" id="GO:0006044">
    <property type="term" value="P:N-acetylglucosamine metabolic process"/>
    <property type="evidence" value="ECO:0007669"/>
    <property type="project" value="TreeGrafter"/>
</dbReference>
<dbReference type="Proteomes" id="UP001295423">
    <property type="component" value="Unassembled WGS sequence"/>
</dbReference>
<proteinExistence type="predicted"/>
<gene>
    <name evidence="1" type="ORF">CYCCA115_LOCUS2255</name>
</gene>
<evidence type="ECO:0000313" key="2">
    <source>
        <dbReference type="Proteomes" id="UP001295423"/>
    </source>
</evidence>
<dbReference type="InterPro" id="IPR022036">
    <property type="entry name" value="DUF3605"/>
</dbReference>
<organism evidence="1 2">
    <name type="scientific">Cylindrotheca closterium</name>
    <dbReference type="NCBI Taxonomy" id="2856"/>
    <lineage>
        <taxon>Eukaryota</taxon>
        <taxon>Sar</taxon>
        <taxon>Stramenopiles</taxon>
        <taxon>Ochrophyta</taxon>
        <taxon>Bacillariophyta</taxon>
        <taxon>Bacillariophyceae</taxon>
        <taxon>Bacillariophycidae</taxon>
        <taxon>Bacillariales</taxon>
        <taxon>Bacillariaceae</taxon>
        <taxon>Cylindrotheca</taxon>
    </lineage>
</organism>
<dbReference type="GO" id="GO:0005737">
    <property type="term" value="C:cytoplasm"/>
    <property type="evidence" value="ECO:0007669"/>
    <property type="project" value="TreeGrafter"/>
</dbReference>
<dbReference type="PANTHER" id="PTHR35020:SF2">
    <property type="entry name" value="N-ACETYLGLUCOSAMINE-INDUCED PROTEIN 1"/>
    <property type="match status" value="1"/>
</dbReference>
<accession>A0AAD2CDQ7</accession>
<protein>
    <submittedName>
        <fullName evidence="1">Uncharacterized protein</fullName>
    </submittedName>
</protein>
<reference evidence="1" key="1">
    <citation type="submission" date="2023-08" db="EMBL/GenBank/DDBJ databases">
        <authorList>
            <person name="Audoor S."/>
            <person name="Bilcke G."/>
        </authorList>
    </citation>
    <scope>NUCLEOTIDE SEQUENCE</scope>
</reference>
<dbReference type="PANTHER" id="PTHR35020">
    <property type="entry name" value="N-ACETYLGLUCOSAMINE-INDUCED PROTEIN 1"/>
    <property type="match status" value="1"/>
</dbReference>
<keyword evidence="2" id="KW-1185">Reference proteome</keyword>
<evidence type="ECO:0000313" key="1">
    <source>
        <dbReference type="EMBL" id="CAJ1931137.1"/>
    </source>
</evidence>
<sequence length="196" mass="23003">MTSKNDGNVVLDRQNNNIQGGVVISSPDAHVPLPNLKYGYRKERYRWEELKAIIHDEQDLDKLSRSENDQREYEVFRYHLKQQYSSIVDYILITKFGFEKAKNDTGLWRSIPSLQESKIPRKTLVKNDFPYYTAPNIIHYILWKIKEDLTPTEIEQADTELKTSYGALDVVEWTNPPHLKSLPEIDHAHFLCLIKE</sequence>
<dbReference type="AlphaFoldDB" id="A0AAD2CDQ7"/>
<dbReference type="Pfam" id="PF12239">
    <property type="entry name" value="DUF3605"/>
    <property type="match status" value="1"/>
</dbReference>
<name>A0AAD2CDQ7_9STRA</name>
<comment type="caution">
    <text evidence="1">The sequence shown here is derived from an EMBL/GenBank/DDBJ whole genome shotgun (WGS) entry which is preliminary data.</text>
</comment>